<organism evidence="1 2">
    <name type="scientific">Oedothorax gibbosus</name>
    <dbReference type="NCBI Taxonomy" id="931172"/>
    <lineage>
        <taxon>Eukaryota</taxon>
        <taxon>Metazoa</taxon>
        <taxon>Ecdysozoa</taxon>
        <taxon>Arthropoda</taxon>
        <taxon>Chelicerata</taxon>
        <taxon>Arachnida</taxon>
        <taxon>Araneae</taxon>
        <taxon>Araneomorphae</taxon>
        <taxon>Entelegynae</taxon>
        <taxon>Araneoidea</taxon>
        <taxon>Linyphiidae</taxon>
        <taxon>Erigoninae</taxon>
        <taxon>Oedothorax</taxon>
    </lineage>
</organism>
<dbReference type="InterPro" id="IPR052958">
    <property type="entry name" value="IFN-induced_PKR_regulator"/>
</dbReference>
<dbReference type="AlphaFoldDB" id="A0AAV6UCZ2"/>
<evidence type="ECO:0000313" key="2">
    <source>
        <dbReference type="Proteomes" id="UP000827092"/>
    </source>
</evidence>
<comment type="caution">
    <text evidence="1">The sequence shown here is derived from an EMBL/GenBank/DDBJ whole genome shotgun (WGS) entry which is preliminary data.</text>
</comment>
<sequence length="154" mass="17295">MIDLNNLKTVVEGMMNPIDRSLDVGKANQAKENAERLKPIIETRQKVLHEKIESLAPKTKKQKLKQLCPTRWVKRHDAVLVMKELYNPIISSLAEIKCWDDKDTSSGADVLLTAICQSESIVALVSAEKILSYTFILCQKLQSSDADLWAALNC</sequence>
<reference evidence="1 2" key="1">
    <citation type="journal article" date="2022" name="Nat. Ecol. Evol.">
        <title>A masculinizing supergene underlies an exaggerated male reproductive morph in a spider.</title>
        <authorList>
            <person name="Hendrickx F."/>
            <person name="De Corte Z."/>
            <person name="Sonet G."/>
            <person name="Van Belleghem S.M."/>
            <person name="Kostlbacher S."/>
            <person name="Vangestel C."/>
        </authorList>
    </citation>
    <scope>NUCLEOTIDE SEQUENCE [LARGE SCALE GENOMIC DNA]</scope>
    <source>
        <strain evidence="1">W744_W776</strain>
    </source>
</reference>
<name>A0AAV6UCZ2_9ARAC</name>
<protein>
    <submittedName>
        <fullName evidence="1">Uncharacterized protein</fullName>
    </submittedName>
</protein>
<dbReference type="PANTHER" id="PTHR46289:SF14">
    <property type="entry name" value="DUF4371 DOMAIN-CONTAINING PROTEIN"/>
    <property type="match status" value="1"/>
</dbReference>
<accession>A0AAV6UCZ2</accession>
<dbReference type="Proteomes" id="UP000827092">
    <property type="component" value="Unassembled WGS sequence"/>
</dbReference>
<dbReference type="PANTHER" id="PTHR46289">
    <property type="entry name" value="52 KDA REPRESSOR OF THE INHIBITOR OF THE PROTEIN KINASE-LIKE PROTEIN-RELATED"/>
    <property type="match status" value="1"/>
</dbReference>
<keyword evidence="2" id="KW-1185">Reference proteome</keyword>
<evidence type="ECO:0000313" key="1">
    <source>
        <dbReference type="EMBL" id="KAG8181713.1"/>
    </source>
</evidence>
<gene>
    <name evidence="1" type="ORF">JTE90_025686</name>
</gene>
<proteinExistence type="predicted"/>
<dbReference type="EMBL" id="JAFNEN010000499">
    <property type="protein sequence ID" value="KAG8181713.1"/>
    <property type="molecule type" value="Genomic_DNA"/>
</dbReference>